<dbReference type="EMBL" id="FODO01000050">
    <property type="protein sequence ID" value="SEP12771.1"/>
    <property type="molecule type" value="Genomic_DNA"/>
</dbReference>
<proteinExistence type="predicted"/>
<gene>
    <name evidence="1" type="ORF">SAMN05216333_15014</name>
</gene>
<accession>A0A1H8VBR3</accession>
<protein>
    <submittedName>
        <fullName evidence="1">Uncharacterized protein</fullName>
    </submittedName>
</protein>
<evidence type="ECO:0000313" key="2">
    <source>
        <dbReference type="Proteomes" id="UP000198814"/>
    </source>
</evidence>
<feature type="non-terminal residue" evidence="1">
    <location>
        <position position="1"/>
    </location>
</feature>
<dbReference type="AlphaFoldDB" id="A0A1H8VBR3"/>
<reference evidence="2" key="1">
    <citation type="submission" date="2016-10" db="EMBL/GenBank/DDBJ databases">
        <authorList>
            <person name="Varghese N."/>
            <person name="Submissions S."/>
        </authorList>
    </citation>
    <scope>NUCLEOTIDE SEQUENCE [LARGE SCALE GENOMIC DNA]</scope>
    <source>
        <strain evidence="2">Nm76</strain>
    </source>
</reference>
<sequence>TDRTSKPTGIGGHHLLEWSYQTLDVRQKDYAQRADFVGLIGYPADCQGSVFSFCWKWGFVYFVADVDLFAVGRIEK</sequence>
<keyword evidence="2" id="KW-1185">Reference proteome</keyword>
<evidence type="ECO:0000313" key="1">
    <source>
        <dbReference type="EMBL" id="SEP12771.1"/>
    </source>
</evidence>
<name>A0A1H8VBR3_9PROT</name>
<organism evidence="1 2">
    <name type="scientific">Nitrosomonas oligotropha</name>
    <dbReference type="NCBI Taxonomy" id="42354"/>
    <lineage>
        <taxon>Bacteria</taxon>
        <taxon>Pseudomonadati</taxon>
        <taxon>Pseudomonadota</taxon>
        <taxon>Betaproteobacteria</taxon>
        <taxon>Nitrosomonadales</taxon>
        <taxon>Nitrosomonadaceae</taxon>
        <taxon>Nitrosomonas</taxon>
    </lineage>
</organism>
<dbReference type="RefSeq" id="WP_176776474.1">
    <property type="nucleotide sequence ID" value="NZ_FNOE01000051.1"/>
</dbReference>
<dbReference type="Proteomes" id="UP000198814">
    <property type="component" value="Unassembled WGS sequence"/>
</dbReference>